<dbReference type="EMBL" id="LMWL01000062">
    <property type="protein sequence ID" value="KUM92519.1"/>
    <property type="molecule type" value="Genomic_DNA"/>
</dbReference>
<dbReference type="AlphaFoldDB" id="A0A101NGC9"/>
<comment type="caution">
    <text evidence="2">The sequence shown here is derived from an EMBL/GenBank/DDBJ whole genome shotgun (WGS) entry which is preliminary data.</text>
</comment>
<dbReference type="STRING" id="67285.AQI88_31910"/>
<evidence type="ECO:0000256" key="1">
    <source>
        <dbReference type="SAM" id="MobiDB-lite"/>
    </source>
</evidence>
<gene>
    <name evidence="2" type="ORF">AQI88_31910</name>
</gene>
<evidence type="ECO:0000313" key="2">
    <source>
        <dbReference type="EMBL" id="KUM92519.1"/>
    </source>
</evidence>
<feature type="compositionally biased region" description="Basic and acidic residues" evidence="1">
    <location>
        <begin position="34"/>
        <end position="44"/>
    </location>
</feature>
<evidence type="ECO:0000313" key="3">
    <source>
        <dbReference type="Proteomes" id="UP000054241"/>
    </source>
</evidence>
<feature type="compositionally biased region" description="Basic and acidic residues" evidence="1">
    <location>
        <begin position="8"/>
        <end position="23"/>
    </location>
</feature>
<proteinExistence type="predicted"/>
<sequence length="171" mass="18150">MGQPLHQGQREPLGDAPHREQHGEGVAPLGLRPETGRGEGRDGPYELLPAQLQGQQTPQRVAGHVRAVQLQRLEQGAQHGVGRGQVVVEAARQARGRAEARQVHGDHVALGREDVHDRVPGLAVMAYAVQQDQRLTAPHARVADGHVLRAVRSGDLEGDGGGHGGAPRLGC</sequence>
<dbReference type="Proteomes" id="UP000054241">
    <property type="component" value="Unassembled WGS sequence"/>
</dbReference>
<name>A0A101NGC9_9ACTN</name>
<accession>A0A101NGC9</accession>
<organism evidence="2 3">
    <name type="scientific">Streptomyces cellostaticus</name>
    <dbReference type="NCBI Taxonomy" id="67285"/>
    <lineage>
        <taxon>Bacteria</taxon>
        <taxon>Bacillati</taxon>
        <taxon>Actinomycetota</taxon>
        <taxon>Actinomycetes</taxon>
        <taxon>Kitasatosporales</taxon>
        <taxon>Streptomycetaceae</taxon>
        <taxon>Streptomyces</taxon>
    </lineage>
</organism>
<keyword evidence="3" id="KW-1185">Reference proteome</keyword>
<reference evidence="2 3" key="1">
    <citation type="submission" date="2015-10" db="EMBL/GenBank/DDBJ databases">
        <title>Draft genome sequence of Streptomyces cellostaticus DSM 40189, type strain for the species Streptomyces cellostaticus.</title>
        <authorList>
            <person name="Ruckert C."/>
            <person name="Winkler A."/>
            <person name="Kalinowski J."/>
            <person name="Kampfer P."/>
            <person name="Glaeser S."/>
        </authorList>
    </citation>
    <scope>NUCLEOTIDE SEQUENCE [LARGE SCALE GENOMIC DNA]</scope>
    <source>
        <strain evidence="2 3">DSM 40189</strain>
    </source>
</reference>
<protein>
    <submittedName>
        <fullName evidence="2">Uncharacterized protein</fullName>
    </submittedName>
</protein>
<feature type="region of interest" description="Disordered" evidence="1">
    <location>
        <begin position="1"/>
        <end position="46"/>
    </location>
</feature>